<keyword evidence="1" id="KW-0812">Transmembrane</keyword>
<organism evidence="2 3">
    <name type="scientific">Actinoplanes cyaneus</name>
    <dbReference type="NCBI Taxonomy" id="52696"/>
    <lineage>
        <taxon>Bacteria</taxon>
        <taxon>Bacillati</taxon>
        <taxon>Actinomycetota</taxon>
        <taxon>Actinomycetes</taxon>
        <taxon>Micromonosporales</taxon>
        <taxon>Micromonosporaceae</taxon>
        <taxon>Actinoplanes</taxon>
    </lineage>
</organism>
<keyword evidence="3" id="KW-1185">Reference proteome</keyword>
<feature type="transmembrane region" description="Helical" evidence="1">
    <location>
        <begin position="76"/>
        <end position="96"/>
    </location>
</feature>
<reference evidence="2" key="1">
    <citation type="submission" date="2021-01" db="EMBL/GenBank/DDBJ databases">
        <title>Whole genome shotgun sequence of Actinoplanes cyaneus NBRC 14990.</title>
        <authorList>
            <person name="Komaki H."/>
            <person name="Tamura T."/>
        </authorList>
    </citation>
    <scope>NUCLEOTIDE SEQUENCE</scope>
    <source>
        <strain evidence="2">NBRC 14990</strain>
    </source>
</reference>
<dbReference type="AlphaFoldDB" id="A0A919LZV1"/>
<keyword evidence="1" id="KW-1133">Transmembrane helix</keyword>
<dbReference type="RefSeq" id="WP_203739963.1">
    <property type="nucleotide sequence ID" value="NZ_BAAAUC010000007.1"/>
</dbReference>
<keyword evidence="1" id="KW-0472">Membrane</keyword>
<feature type="transmembrane region" description="Helical" evidence="1">
    <location>
        <begin position="102"/>
        <end position="128"/>
    </location>
</feature>
<evidence type="ECO:0000313" key="2">
    <source>
        <dbReference type="EMBL" id="GID64460.1"/>
    </source>
</evidence>
<sequence>MTSAGTRPLTQAGGTVAVAVLAALSWFGWMGWDVQYQTDSDTATVSGPYEAWQVIGCALTLLAVFAGAVAFGVRPVFVSVALTVAFTAAWTVTAASQDDTGLYGVGTVLLFLGLGLATLIASVIATAIRNRRASVL</sequence>
<comment type="caution">
    <text evidence="2">The sequence shown here is derived from an EMBL/GenBank/DDBJ whole genome shotgun (WGS) entry which is preliminary data.</text>
</comment>
<protein>
    <submittedName>
        <fullName evidence="2">Uncharacterized protein</fullName>
    </submittedName>
</protein>
<name>A0A919LZV1_9ACTN</name>
<feature type="transmembrane region" description="Helical" evidence="1">
    <location>
        <begin position="52"/>
        <end position="71"/>
    </location>
</feature>
<evidence type="ECO:0000313" key="3">
    <source>
        <dbReference type="Proteomes" id="UP000619479"/>
    </source>
</evidence>
<dbReference type="Proteomes" id="UP000619479">
    <property type="component" value="Unassembled WGS sequence"/>
</dbReference>
<accession>A0A919LZV1</accession>
<proteinExistence type="predicted"/>
<evidence type="ECO:0000256" key="1">
    <source>
        <dbReference type="SAM" id="Phobius"/>
    </source>
</evidence>
<dbReference type="EMBL" id="BOMH01000017">
    <property type="protein sequence ID" value="GID64460.1"/>
    <property type="molecule type" value="Genomic_DNA"/>
</dbReference>
<gene>
    <name evidence="2" type="ORF">Acy02nite_23410</name>
</gene>
<feature type="transmembrane region" description="Helical" evidence="1">
    <location>
        <begin position="12"/>
        <end position="32"/>
    </location>
</feature>